<evidence type="ECO:0000256" key="1">
    <source>
        <dbReference type="SAM" id="Phobius"/>
    </source>
</evidence>
<evidence type="ECO:0008006" key="5">
    <source>
        <dbReference type="Google" id="ProtNLM"/>
    </source>
</evidence>
<comment type="caution">
    <text evidence="3">The sequence shown here is derived from an EMBL/GenBank/DDBJ whole genome shotgun (WGS) entry which is preliminary data.</text>
</comment>
<dbReference type="AlphaFoldDB" id="A0A3A2ZLA4"/>
<dbReference type="OrthoDB" id="1733656at2759"/>
<keyword evidence="1" id="KW-0812">Transmembrane</keyword>
<keyword evidence="1" id="KW-0472">Membrane</keyword>
<dbReference type="STRING" id="2070753.A0A3A2ZLA4"/>
<keyword evidence="1" id="KW-1133">Transmembrane helix</keyword>
<gene>
    <name evidence="3" type="ORF">PHISCL_09001</name>
</gene>
<reference evidence="4" key="1">
    <citation type="submission" date="2017-02" db="EMBL/GenBank/DDBJ databases">
        <authorList>
            <person name="Tafer H."/>
            <person name="Lopandic K."/>
        </authorList>
    </citation>
    <scope>NUCLEOTIDE SEQUENCE [LARGE SCALE GENOMIC DNA]</scope>
    <source>
        <strain evidence="4">CBS 366.77</strain>
    </source>
</reference>
<dbReference type="Proteomes" id="UP000266188">
    <property type="component" value="Unassembled WGS sequence"/>
</dbReference>
<evidence type="ECO:0000313" key="3">
    <source>
        <dbReference type="EMBL" id="RJE18665.1"/>
    </source>
</evidence>
<evidence type="ECO:0000256" key="2">
    <source>
        <dbReference type="SAM" id="SignalP"/>
    </source>
</evidence>
<evidence type="ECO:0000313" key="4">
    <source>
        <dbReference type="Proteomes" id="UP000266188"/>
    </source>
</evidence>
<keyword evidence="4" id="KW-1185">Reference proteome</keyword>
<protein>
    <recommendedName>
        <fullName evidence="5">Peptidyl-tRNA hydrolase</fullName>
    </recommendedName>
</protein>
<proteinExistence type="predicted"/>
<feature type="signal peptide" evidence="2">
    <location>
        <begin position="1"/>
        <end position="18"/>
    </location>
</feature>
<accession>A0A3A2ZLA4</accession>
<name>A0A3A2ZLA4_9EURO</name>
<feature type="chain" id="PRO_5017461556" description="Peptidyl-tRNA hydrolase" evidence="2">
    <location>
        <begin position="19"/>
        <end position="223"/>
    </location>
</feature>
<feature type="transmembrane region" description="Helical" evidence="1">
    <location>
        <begin position="181"/>
        <end position="201"/>
    </location>
</feature>
<dbReference type="EMBL" id="MVGC01000513">
    <property type="protein sequence ID" value="RJE18665.1"/>
    <property type="molecule type" value="Genomic_DNA"/>
</dbReference>
<keyword evidence="2" id="KW-0732">Signal</keyword>
<organism evidence="3 4">
    <name type="scientific">Aspergillus sclerotialis</name>
    <dbReference type="NCBI Taxonomy" id="2070753"/>
    <lineage>
        <taxon>Eukaryota</taxon>
        <taxon>Fungi</taxon>
        <taxon>Dikarya</taxon>
        <taxon>Ascomycota</taxon>
        <taxon>Pezizomycotina</taxon>
        <taxon>Eurotiomycetes</taxon>
        <taxon>Eurotiomycetidae</taxon>
        <taxon>Eurotiales</taxon>
        <taxon>Aspergillaceae</taxon>
        <taxon>Aspergillus</taxon>
        <taxon>Aspergillus subgen. Polypaecilum</taxon>
    </lineage>
</organism>
<sequence length="223" mass="24804">MRFLLFLGLALLTVLATAQDQVPLGDRVQGWFNKAKSYIPTATPVVPPQKVAEKVIPAKDVTPFTLDTWQSAWSLRPSRRIADKNSPNLGRLNCEENQVLCSAWSAGAPSVWYFKVPQAQLEGRAETPLHITYMNSTTITAEGMFKIYSEKKYERSPPYQGFLHPTDGLLAQYGLGIPVGYLIYGLSAIPSWAFMVGISFMSRTIMGRRVGNQAARNPPPRQN</sequence>